<dbReference type="Proteomes" id="UP000789375">
    <property type="component" value="Unassembled WGS sequence"/>
</dbReference>
<feature type="compositionally biased region" description="Acidic residues" evidence="1">
    <location>
        <begin position="45"/>
        <end position="61"/>
    </location>
</feature>
<dbReference type="EMBL" id="CAJVPP010002858">
    <property type="protein sequence ID" value="CAG8613564.1"/>
    <property type="molecule type" value="Genomic_DNA"/>
</dbReference>
<gene>
    <name evidence="2" type="ORF">FMOSSE_LOCUS9595</name>
</gene>
<evidence type="ECO:0000313" key="3">
    <source>
        <dbReference type="Proteomes" id="UP000789375"/>
    </source>
</evidence>
<evidence type="ECO:0000256" key="1">
    <source>
        <dbReference type="SAM" id="MobiDB-lite"/>
    </source>
</evidence>
<feature type="region of interest" description="Disordered" evidence="1">
    <location>
        <begin position="133"/>
        <end position="152"/>
    </location>
</feature>
<sequence>METQYRTSSKLMKTSKLNSSEASNSTNLPDSADSSSSSENIKLEADDEPYLDFILSDEESVLNDKSEDSENSDDNEGDFSQDEQFIAPNWNNFDDSNDFTYLNPSTDNDIPVARKFYRYVSALAAYHQCHKVASSHNEEERPNFSSFDNMND</sequence>
<name>A0A9N9CTP7_FUNMO</name>
<keyword evidence="3" id="KW-1185">Reference proteome</keyword>
<feature type="region of interest" description="Disordered" evidence="1">
    <location>
        <begin position="1"/>
        <end position="91"/>
    </location>
</feature>
<comment type="caution">
    <text evidence="2">The sequence shown here is derived from an EMBL/GenBank/DDBJ whole genome shotgun (WGS) entry which is preliminary data.</text>
</comment>
<protein>
    <submittedName>
        <fullName evidence="2">2081_t:CDS:1</fullName>
    </submittedName>
</protein>
<reference evidence="2" key="1">
    <citation type="submission" date="2021-06" db="EMBL/GenBank/DDBJ databases">
        <authorList>
            <person name="Kallberg Y."/>
            <person name="Tangrot J."/>
            <person name="Rosling A."/>
        </authorList>
    </citation>
    <scope>NUCLEOTIDE SEQUENCE</scope>
    <source>
        <strain evidence="2">87-6 pot B 2015</strain>
    </source>
</reference>
<feature type="compositionally biased region" description="Acidic residues" evidence="1">
    <location>
        <begin position="69"/>
        <end position="81"/>
    </location>
</feature>
<feature type="compositionally biased region" description="Polar residues" evidence="1">
    <location>
        <begin position="1"/>
        <end position="29"/>
    </location>
</feature>
<organism evidence="2 3">
    <name type="scientific">Funneliformis mosseae</name>
    <name type="common">Endomycorrhizal fungus</name>
    <name type="synonym">Glomus mosseae</name>
    <dbReference type="NCBI Taxonomy" id="27381"/>
    <lineage>
        <taxon>Eukaryota</taxon>
        <taxon>Fungi</taxon>
        <taxon>Fungi incertae sedis</taxon>
        <taxon>Mucoromycota</taxon>
        <taxon>Glomeromycotina</taxon>
        <taxon>Glomeromycetes</taxon>
        <taxon>Glomerales</taxon>
        <taxon>Glomeraceae</taxon>
        <taxon>Funneliformis</taxon>
    </lineage>
</organism>
<evidence type="ECO:0000313" key="2">
    <source>
        <dbReference type="EMBL" id="CAG8613564.1"/>
    </source>
</evidence>
<dbReference type="AlphaFoldDB" id="A0A9N9CTP7"/>
<feature type="compositionally biased region" description="Polar residues" evidence="1">
    <location>
        <begin position="143"/>
        <end position="152"/>
    </location>
</feature>
<proteinExistence type="predicted"/>
<accession>A0A9N9CTP7</accession>